<evidence type="ECO:0000259" key="12">
    <source>
        <dbReference type="PROSITE" id="PS52004"/>
    </source>
</evidence>
<dbReference type="Pfam" id="PF08659">
    <property type="entry name" value="KR"/>
    <property type="match status" value="1"/>
</dbReference>
<dbReference type="Pfam" id="PF16197">
    <property type="entry name" value="KAsynt_C_assoc"/>
    <property type="match status" value="1"/>
</dbReference>
<dbReference type="PROSITE" id="PS50075">
    <property type="entry name" value="CARRIER"/>
    <property type="match status" value="3"/>
</dbReference>
<feature type="domain" description="Carrier" evidence="11">
    <location>
        <begin position="3537"/>
        <end position="3611"/>
    </location>
</feature>
<dbReference type="NCBIfam" id="TIGR01733">
    <property type="entry name" value="AA-adenyl-dom"/>
    <property type="match status" value="1"/>
</dbReference>
<keyword evidence="7" id="KW-0808">Transferase</keyword>
<evidence type="ECO:0000313" key="14">
    <source>
        <dbReference type="Proteomes" id="UP001601948"/>
    </source>
</evidence>
<evidence type="ECO:0000256" key="2">
    <source>
        <dbReference type="ARBA" id="ARBA00004496"/>
    </source>
</evidence>
<dbReference type="InterPro" id="IPR000873">
    <property type="entry name" value="AMP-dep_synth/lig_dom"/>
</dbReference>
<dbReference type="InterPro" id="IPR036291">
    <property type="entry name" value="NAD(P)-bd_dom_sf"/>
</dbReference>
<evidence type="ECO:0000256" key="9">
    <source>
        <dbReference type="ARBA" id="ARBA00023268"/>
    </source>
</evidence>
<dbReference type="PROSITE" id="PS00455">
    <property type="entry name" value="AMP_BINDING"/>
    <property type="match status" value="1"/>
</dbReference>
<evidence type="ECO:0000256" key="10">
    <source>
        <dbReference type="SAM" id="MobiDB-lite"/>
    </source>
</evidence>
<dbReference type="InterPro" id="IPR010071">
    <property type="entry name" value="AA_adenyl_dom"/>
</dbReference>
<dbReference type="Pfam" id="PF02801">
    <property type="entry name" value="Ketoacyl-synt_C"/>
    <property type="match status" value="3"/>
</dbReference>
<evidence type="ECO:0000256" key="6">
    <source>
        <dbReference type="ARBA" id="ARBA00022553"/>
    </source>
</evidence>
<dbReference type="SUPFAM" id="SSF47336">
    <property type="entry name" value="ACP-like"/>
    <property type="match status" value="5"/>
</dbReference>
<comment type="caution">
    <text evidence="13">The sequence shown here is derived from an EMBL/GenBank/DDBJ whole genome shotgun (WGS) entry which is preliminary data.</text>
</comment>
<dbReference type="Pfam" id="PF00109">
    <property type="entry name" value="ketoacyl-synt"/>
    <property type="match status" value="3"/>
</dbReference>
<feature type="domain" description="Carrier" evidence="11">
    <location>
        <begin position="4137"/>
        <end position="4215"/>
    </location>
</feature>
<dbReference type="Proteomes" id="UP001601948">
    <property type="component" value="Unassembled WGS sequence"/>
</dbReference>
<feature type="domain" description="Ketosynthase family 3 (KS3)" evidence="12">
    <location>
        <begin position="2448"/>
        <end position="2863"/>
    </location>
</feature>
<dbReference type="InterPro" id="IPR014030">
    <property type="entry name" value="Ketoacyl_synth_N"/>
</dbReference>
<dbReference type="Gene3D" id="1.10.1200.10">
    <property type="entry name" value="ACP-like"/>
    <property type="match status" value="3"/>
</dbReference>
<dbReference type="InterPro" id="IPR009081">
    <property type="entry name" value="PP-bd_ACP"/>
</dbReference>
<dbReference type="InterPro" id="IPR016039">
    <property type="entry name" value="Thiolase-like"/>
</dbReference>
<dbReference type="InterPro" id="IPR025110">
    <property type="entry name" value="AMP-bd_C"/>
</dbReference>
<dbReference type="InterPro" id="IPR045851">
    <property type="entry name" value="AMP-bd_C_sf"/>
</dbReference>
<dbReference type="InterPro" id="IPR032821">
    <property type="entry name" value="PKS_assoc"/>
</dbReference>
<dbReference type="Pfam" id="PF00501">
    <property type="entry name" value="AMP-binding"/>
    <property type="match status" value="1"/>
</dbReference>
<keyword evidence="9" id="KW-0511">Multifunctional enzyme</keyword>
<accession>A0ABW6R2X4</accession>
<dbReference type="CDD" id="cd00833">
    <property type="entry name" value="PKS"/>
    <property type="match status" value="3"/>
</dbReference>
<feature type="domain" description="Ketosynthase family 3 (KS3)" evidence="12">
    <location>
        <begin position="3634"/>
        <end position="4052"/>
    </location>
</feature>
<comment type="subcellular location">
    <subcellularLocation>
        <location evidence="2">Cytoplasm</location>
    </subcellularLocation>
</comment>
<dbReference type="InterPro" id="IPR013968">
    <property type="entry name" value="PKS_KR"/>
</dbReference>
<dbReference type="SMART" id="SM00825">
    <property type="entry name" value="PKS_KS"/>
    <property type="match status" value="3"/>
</dbReference>
<dbReference type="PANTHER" id="PTHR43775">
    <property type="entry name" value="FATTY ACID SYNTHASE"/>
    <property type="match status" value="1"/>
</dbReference>
<dbReference type="InterPro" id="IPR014031">
    <property type="entry name" value="Ketoacyl_synth_C"/>
</dbReference>
<dbReference type="Gene3D" id="1.10.1240.100">
    <property type="match status" value="1"/>
</dbReference>
<feature type="domain" description="Ketosynthase family 3 (KS3)" evidence="12">
    <location>
        <begin position="1765"/>
        <end position="2192"/>
    </location>
</feature>
<dbReference type="SUPFAM" id="SSF53901">
    <property type="entry name" value="Thiolase-like"/>
    <property type="match status" value="3"/>
</dbReference>
<dbReference type="EMBL" id="JBIAPI010000009">
    <property type="protein sequence ID" value="MFF3227120.1"/>
    <property type="molecule type" value="Genomic_DNA"/>
</dbReference>
<dbReference type="SMART" id="SM00822">
    <property type="entry name" value="PKS_KR"/>
    <property type="match status" value="1"/>
</dbReference>
<reference evidence="13 14" key="1">
    <citation type="submission" date="2024-10" db="EMBL/GenBank/DDBJ databases">
        <title>The Natural Products Discovery Center: Release of the First 8490 Sequenced Strains for Exploring Actinobacteria Biosynthetic Diversity.</title>
        <authorList>
            <person name="Kalkreuter E."/>
            <person name="Kautsar S.A."/>
            <person name="Yang D."/>
            <person name="Bader C.D."/>
            <person name="Teijaro C.N."/>
            <person name="Fluegel L."/>
            <person name="Davis C.M."/>
            <person name="Simpson J.R."/>
            <person name="Lauterbach L."/>
            <person name="Steele A.D."/>
            <person name="Gui C."/>
            <person name="Meng S."/>
            <person name="Li G."/>
            <person name="Viehrig K."/>
            <person name="Ye F."/>
            <person name="Su P."/>
            <person name="Kiefer A.F."/>
            <person name="Nichols A."/>
            <person name="Cepeda A.J."/>
            <person name="Yan W."/>
            <person name="Fan B."/>
            <person name="Jiang Y."/>
            <person name="Adhikari A."/>
            <person name="Zheng C.-J."/>
            <person name="Schuster L."/>
            <person name="Cowan T.M."/>
            <person name="Smanski M.J."/>
            <person name="Chevrette M.G."/>
            <person name="De Carvalho L.P.S."/>
            <person name="Shen B."/>
        </authorList>
    </citation>
    <scope>NUCLEOTIDE SEQUENCE [LARGE SCALE GENOMIC DNA]</scope>
    <source>
        <strain evidence="13 14">NPDC003040</strain>
    </source>
</reference>
<evidence type="ECO:0000256" key="8">
    <source>
        <dbReference type="ARBA" id="ARBA00022737"/>
    </source>
</evidence>
<comment type="pathway">
    <text evidence="3">Antibiotic biosynthesis.</text>
</comment>
<dbReference type="InterPro" id="IPR020841">
    <property type="entry name" value="PKS_Beta-ketoAc_synthase_dom"/>
</dbReference>
<dbReference type="Gene3D" id="3.40.109.10">
    <property type="entry name" value="NADH Oxidase"/>
    <property type="match status" value="1"/>
</dbReference>
<dbReference type="Pfam" id="PF00881">
    <property type="entry name" value="Nitroreductase"/>
    <property type="match status" value="1"/>
</dbReference>
<comment type="cofactor">
    <cofactor evidence="1">
        <name>pantetheine 4'-phosphate</name>
        <dbReference type="ChEBI" id="CHEBI:47942"/>
    </cofactor>
</comment>
<feature type="region of interest" description="Disordered" evidence="10">
    <location>
        <begin position="4082"/>
        <end position="4109"/>
    </location>
</feature>
<dbReference type="RefSeq" id="WP_387722923.1">
    <property type="nucleotide sequence ID" value="NZ_JBIAPI010000009.1"/>
</dbReference>
<dbReference type="PROSITE" id="PS52004">
    <property type="entry name" value="KS3_2"/>
    <property type="match status" value="3"/>
</dbReference>
<evidence type="ECO:0000256" key="5">
    <source>
        <dbReference type="ARBA" id="ARBA00022490"/>
    </source>
</evidence>
<dbReference type="Gene3D" id="3.40.50.980">
    <property type="match status" value="2"/>
</dbReference>
<dbReference type="SUPFAM" id="SSF52777">
    <property type="entry name" value="CoA-dependent acyltransferases"/>
    <property type="match status" value="3"/>
</dbReference>
<dbReference type="InterPro" id="IPR020845">
    <property type="entry name" value="AMP-binding_CS"/>
</dbReference>
<dbReference type="SUPFAM" id="SSF55469">
    <property type="entry name" value="FMN-dependent nitroreductase-like"/>
    <property type="match status" value="1"/>
</dbReference>
<dbReference type="SUPFAM" id="SSF51735">
    <property type="entry name" value="NAD(P)-binding Rossmann-fold domains"/>
    <property type="match status" value="1"/>
</dbReference>
<organism evidence="13 14">
    <name type="scientific">Nocardia suismassiliense</name>
    <dbReference type="NCBI Taxonomy" id="2077092"/>
    <lineage>
        <taxon>Bacteria</taxon>
        <taxon>Bacillati</taxon>
        <taxon>Actinomycetota</taxon>
        <taxon>Actinomycetes</taxon>
        <taxon>Mycobacteriales</taxon>
        <taxon>Nocardiaceae</taxon>
        <taxon>Nocardia</taxon>
    </lineage>
</organism>
<dbReference type="Pfam" id="PF13193">
    <property type="entry name" value="AMP-binding_C"/>
    <property type="match status" value="1"/>
</dbReference>
<dbReference type="InterPro" id="IPR029479">
    <property type="entry name" value="Nitroreductase"/>
</dbReference>
<dbReference type="Pfam" id="PF22336">
    <property type="entry name" value="RhiE-like_linker"/>
    <property type="match status" value="2"/>
</dbReference>
<keyword evidence="4" id="KW-0596">Phosphopantetheine</keyword>
<evidence type="ECO:0000256" key="7">
    <source>
        <dbReference type="ARBA" id="ARBA00022679"/>
    </source>
</evidence>
<evidence type="ECO:0000313" key="13">
    <source>
        <dbReference type="EMBL" id="MFF3227120.1"/>
    </source>
</evidence>
<protein>
    <submittedName>
        <fullName evidence="13">Amino acid adenylation domain-containing protein</fullName>
    </submittedName>
</protein>
<dbReference type="CDD" id="cd02142">
    <property type="entry name" value="McbC_SagB-like_oxidoreductase"/>
    <property type="match status" value="1"/>
</dbReference>
<dbReference type="PANTHER" id="PTHR43775:SF37">
    <property type="entry name" value="SI:DKEY-61P9.11"/>
    <property type="match status" value="1"/>
</dbReference>
<dbReference type="InterPro" id="IPR054514">
    <property type="entry name" value="RhiE-like_linker"/>
</dbReference>
<dbReference type="Gene3D" id="3.40.47.10">
    <property type="match status" value="3"/>
</dbReference>
<dbReference type="SMART" id="SM00823">
    <property type="entry name" value="PKS_PP"/>
    <property type="match status" value="3"/>
</dbReference>
<gene>
    <name evidence="13" type="ORF">ACFYV7_30285</name>
</gene>
<keyword evidence="5" id="KW-0963">Cytoplasm</keyword>
<keyword evidence="8" id="KW-0677">Repeat</keyword>
<dbReference type="InterPro" id="IPR057326">
    <property type="entry name" value="KR_dom"/>
</dbReference>
<dbReference type="InterPro" id="IPR023213">
    <property type="entry name" value="CAT-like_dom_sf"/>
</dbReference>
<dbReference type="Gene3D" id="3.30.559.30">
    <property type="entry name" value="Nonribosomal peptide synthetase, condensation domain"/>
    <property type="match status" value="2"/>
</dbReference>
<dbReference type="Gene3D" id="3.40.50.720">
    <property type="entry name" value="NAD(P)-binding Rossmann-like Domain"/>
    <property type="match status" value="1"/>
</dbReference>
<dbReference type="Gene3D" id="3.30.300.30">
    <property type="match status" value="1"/>
</dbReference>
<feature type="domain" description="Carrier" evidence="11">
    <location>
        <begin position="1449"/>
        <end position="1523"/>
    </location>
</feature>
<dbReference type="CDD" id="cd05930">
    <property type="entry name" value="A_NRPS"/>
    <property type="match status" value="1"/>
</dbReference>
<dbReference type="Pfam" id="PF00550">
    <property type="entry name" value="PP-binding"/>
    <property type="match status" value="2"/>
</dbReference>
<dbReference type="InterPro" id="IPR000415">
    <property type="entry name" value="Nitroreductase-like"/>
</dbReference>
<dbReference type="InterPro" id="IPR020806">
    <property type="entry name" value="PKS_PP-bd"/>
</dbReference>
<dbReference type="InterPro" id="IPR036736">
    <property type="entry name" value="ACP-like_sf"/>
</dbReference>
<evidence type="ECO:0000256" key="1">
    <source>
        <dbReference type="ARBA" id="ARBA00001957"/>
    </source>
</evidence>
<keyword evidence="14" id="KW-1185">Reference proteome</keyword>
<dbReference type="SMART" id="SM01294">
    <property type="entry name" value="PKS_PP_betabranch"/>
    <property type="match status" value="1"/>
</dbReference>
<dbReference type="Gene3D" id="3.30.70.3290">
    <property type="match status" value="1"/>
</dbReference>
<evidence type="ECO:0000256" key="3">
    <source>
        <dbReference type="ARBA" id="ARBA00004792"/>
    </source>
</evidence>
<evidence type="ECO:0000256" key="4">
    <source>
        <dbReference type="ARBA" id="ARBA00022450"/>
    </source>
</evidence>
<dbReference type="SUPFAM" id="SSF56801">
    <property type="entry name" value="Acetyl-CoA synthetase-like"/>
    <property type="match status" value="1"/>
</dbReference>
<sequence>MDLEQVRTRVEAVVRETLGIDPRDNGKPLLAGRSSLAVTRCWVELETEFGVELDLQALLAVTGLDELSRQVATATRSVGIEPEIDGEPTAETGLLPQQEAYLIGTNATLTIDAVGCRQYVRLNLPAVDLDNLVSAWNAMAARHQALRSVVTSAGVLEVDAVDPGQLLTVVRKPSGLEAEPRTSTRSQPGAAAEYPAVVAMVVVDDRGDAVVHLTLDMLLLDGYSTELLLAEWGALYKGRTLPAPPVGGIRSAITTLAAKATAPLDRACSEVLGALRDIAPRCVAPPKPVGQRRDSVAGSLTSAEWASVRSWAEQHEISASSAVLAAFFVSQVRALGGSVIAAVTLSSRPWLARGVETSMGPFSSSIPVIADDRLDFAELAAAVHGQVWHGLENPQLSAVAVARAARRGAKDLAHNAIDDTGLAFTSMIDAVPARDVDSFARHIEWESVETSGVALDCQVWQDEGALRFRWDVADPRAWSTPIDIAMAEFENLLRSLGTATVALPATPTALQESYVVARTEADTDRGCNVTFSYDVPPAALDRLAGTVAAWFGTYELLAVGLTRNGSLVKLAEPPAAWRVPVVREIGWDTVISGGEHRDDVHTVVRSLLLQRSRPLGAWPAAAVAASVDESRTQIHIALDISVLDAPWCHFLSRELMRMLSGARPLGRLAGPPIDILDQEHAGPPVFRSDHWEARLTALHEQFGDAVAPSLQGTSAQRSRLEGVPADLAGLKRTAHAVGCTIDALLLAAFLTACADELETEVPVTVVRWGEHPNSTGLTRLSWVAATRPAVPVRELAAELHTMLAADLATDQVEGLRVRRRLHRAAPTGAAPATLVFTCDVDATRWRLADGYRPAAWGSATPGVHLDCVSVSAGEVLRFGWDIDPAAFGDGWEVAAFARYSQLVHSLAAGVEPPTAPRGQLTHAEYRQVIHAFNRTQHPFDAGVAAHARFEQAAAARPDAVAVVTASDRVTYGELDGWADRIAAELHELGVVPGDLVVVGCDRGAAMVAAVLGVLKVGAAYVPVEPTIPIERLRSVLQQTGATIALGDKSAPSWPEVRRLDVSPARYGRAGHDTWQAPGHDPNRLAYVIFTSGTTGTPKGVAVSHRAVANLLQWCWRTYQFNRDDYGLAVAALGFDLSVFDIFGLLGVGARIYVADSTERRDPAALQRILADGITFWNSAPAALAQLRPLLQDPLPQLRLIFLSGDYTPLDLPAALRQVSPDVRVESLGGATEATVWSNRFTVDEVDPQWRSIPYGRPIDNARYYVLDDGLAPCPMGVEGDLYIGGDCLAEGYWGAAALTARSFVADPHSDRPGARMYRTGDRAYLGGDLQLVFAGRVDHQVKVRGYRVELAEVEHHVRGCPDVLDAVVLARRDDIGDTKLVAYVRTSATTVTLPAIRSFCKDSLPEYMLPNHLVCLEVFPVTANGKLDRDALPWPMPVAADAPDSVRRSGDVAVLDELVAAFTAALGYSIDPDVDIWDQGATSFTLVKVSEDVKRVFGRPIGVAEVLEEPTLRGIAAALSGSPAERVSQTSHVAVAEESAEPISGSGTAQIDFFSSGSRAAFKAEHRNRRRAEAGRLKVPLAGRTVDERAMRRSVREFAEDTIEVAALGELLALLAAPADGVQRYRYPSAGDCYGVQTYVLVRDGRVNGIAPGTYYYRPETHEFERVGAGLPREAHFYYNRELFDQAAFEIYLVGALDSIEPLYGENAARYLAIEAGCMTQLLQEHQAELGLGLCPIGEVSLAPLRAALDLGEHHLFLCSLLGGGSPIPVSSSNERTSRSASAQLDESPTALIGLSAMLPGCQEVGLATLLQTNGSGLGPGRSGGVSGRGGWLDSVDLIDAELLGMTPLEAAQTDPQLLLAVESVWSALEDAGYTGDQLKRSAGRIGVFVATMWHDFDKSRDADGTQARAGTLSSDICQRISHHFGFDGPSIAVDAGCCSTLTAIHLARQSMANHECSAAVVVGANLILHDSHLDLLREWNLVVENPATDYFPAFSAAANGWLPGEAVGAVVLRPLPAAESAGDTVLAVVEASHAGHHGGGQRFESPSVEGMVRSLHETLALAGAAPDDIGYIECAAAGSPLADAAEVEALSRVLGERGVDGTPVPIGTVKSTLGHAEAASGIAQLARVVAQLGNGTILPTPASDELNPMVPWPYLPVRVSRTGEPLSVGKPLTVVQGFAAGGGFAHLLLRAHHRHSDHSARSVQPSEPRAVVWSGATRDQLIASLRQFGEWLATSTAVPLDDLAFSTQRGRAALNWRWGSSVRTVAELRANIEAALLFPDEHLARPTRRGQVEPGHDDAERLELWLQGSLESWTPDTAPGQPVSLPRTALLRTRLPQDRRTVPVGVPAAGSLDDEVWTRFVAAFVEATGRQPHDGELDVPLETSAWSSFTLERLAAALTYRDMPVEATAFFAHRTLRDVVAAAVSIERTDRSETALSAEPARVANSASDIAVVGMAGRFPGASDLDAFWQLLRDGVDAVGAMPPGRKGYEWPEGILRGGFLDAPEQFDAGFFGITPMDADLMDPQERVFLEVAWAALEDAGYPPIRLTREYDGSVGVFAATMYCDYSFVGVEERAKGRLVSTGSSTAGIANRVSYAFDFHGPSMTVDSMCSASLTAVHLACHSLRAGECGVALVGGVNLVTHPMRLIEQRQLGMTSDRGRCQPFGAGADGIVPGEGAGVLVCKTLEQAVADGDRIHAVIRGTAVGHTGRVNGYQVPDPAAEAAVMKAALANAGVEPAEVGYIEAHGTGTRIGDPIEVEAVTGVLGKGHPTRPIGSVKSNIGHLEGAAGIAGLMKVILQLRHRWLAPTLHAAELNPLVDWTTAAVHVQQHGTAWPASSTEVPRVGCISSFGAGGSTAHVVVAEAPAVRAVPAVSAAQPEVIVLSAKSASALRRTAERLLAWLDGSAVEVADTVASHSDSAVLERIEQLLGSVNATLRPDQLAEEISRALGDRSARRGAVGTRDRENDVRLRDLAFTLQVRRQPMAERFAVVASSVAEVRDSLRFFLAGSHTPTKPESAGTETERLCARWLAGETVDWAAVPANSPGRLLDIPTYPFEPESHWYNPAVRYPGTGWADEVSEGRRNYGLSSEVLLAEVQWVPQTEQTRIPSARPRLAFVMADSGHGFRADVAAAGHLVVDLPSELVAAQQLLADLSRRADAIVDVCDLGDDPVTHRRARWQLVQAAARSRRRVRWLHIGRADKSHAEGSDQAGLVSALTAEAPTFVGTLLTTDETGLDLIRRIEAHVESPDTKVEYRSGIRHLASLASVEPREGRGRLLDPERPYLVTGGTGRLGLLVASRLAERGARRIVLCGARGVPERGSGERAERIHSRIDQLRAAGVQVELYIGDLAAPELATSCGSWGPWAGVVHCAGVMPGVGEFATADLSEQLRVFDAKCGLWQSPNRAEIDSARPDFIILFSSVAGTFPALAAGVSAYSAANHYLDETAARHRLPGVVSIAWPEWEIGGMGGGDARGIGLDVLSVGDGLAVLDLAIDGRLTSHTVVVTGRARHELGRLLEQPRGHQARRAVADPQHGSPGEIPVALTKVFEEVLGLSGADLDPDAALHDLGVGSVALAELTVALEKSLGRPVAPTDLMAHPTLRGIARVLGDFPSANRVAGPSRSDIDEPVTRGPGLGRVAVVGMSCRFPGADTLDQFWSNLLSGTSSIQEIPRDRWDAESIYAAASGPGKTNSRWGGFVSGVDTFDPGAFGLTAEQGISIDPTIRLVLEGVDACLADAGYRRTDIAGTDTGVFIGGRMSDYRRRSIEQHGYAGAGGDQNFIAALSAHVYDLRGPALVVDTACSSPLTALALARQSLLEGDVSVALVGGAEYLLDEQPYLEFSAMGALSSNGRCRTFSAEADGFVPGEGCAVLLVKRLEDAIADGDTIRAVIDGVAVGNDGWTMGLTTPSIDGQERVVRRALQIGGRTAAQVGMVEAHGTATLIGDPIELKALSNVFDGAVTPQSCAVGSVKSNIGHLLGAAGAAGLVKAILAVQHGIIPPTLHCDQPNPRFNFAASPFFPATEATPWPDRYAERVAGVSAFGLGGTNAHAVVSAPDPSWHGIRKPLPAPVYRRTRMWLAATEPAQATAPEPLLRERPVASRPESNGRPAYPDARTTSLLLLELDEAPVADLGPAPFYPEPEPAMLRELVDAVVEVAPEVPAAAVRSDSTLSDLGLASIERAEVLIRAMESLGIKLSVSNFAKTMTLGEISALLGGGA</sequence>
<proteinExistence type="predicted"/>
<dbReference type="InterPro" id="IPR050091">
    <property type="entry name" value="PKS_NRPS_Biosynth_Enz"/>
</dbReference>
<dbReference type="Gene3D" id="3.30.559.10">
    <property type="entry name" value="Chloramphenicol acetyltransferase-like domain"/>
    <property type="match status" value="1"/>
</dbReference>
<name>A0ABW6R2X4_9NOCA</name>
<evidence type="ECO:0000259" key="11">
    <source>
        <dbReference type="PROSITE" id="PS50075"/>
    </source>
</evidence>
<dbReference type="Gene3D" id="2.30.38.10">
    <property type="entry name" value="Luciferase, Domain 3"/>
    <property type="match status" value="1"/>
</dbReference>
<keyword evidence="6" id="KW-0597">Phosphoprotein</keyword>